<keyword evidence="4" id="KW-1005">Bacterial flagellum biogenesis</keyword>
<dbReference type="AlphaFoldDB" id="A0A0T5NRA0"/>
<reference evidence="6 7" key="1">
    <citation type="submission" date="2015-04" db="EMBL/GenBank/DDBJ databases">
        <title>The draft genome sequence of Roseovarius sp.R12b.</title>
        <authorList>
            <person name="Li G."/>
            <person name="Lai Q."/>
            <person name="Shao Z."/>
            <person name="Yan P."/>
        </authorList>
    </citation>
    <scope>NUCLEOTIDE SEQUENCE [LARGE SCALE GENOMIC DNA]</scope>
    <source>
        <strain evidence="6 7">R12B</strain>
    </source>
</reference>
<dbReference type="EMBL" id="LAXJ01000020">
    <property type="protein sequence ID" value="KRS11312.1"/>
    <property type="molecule type" value="Genomic_DNA"/>
</dbReference>
<evidence type="ECO:0000259" key="5">
    <source>
        <dbReference type="SMART" id="SM00858"/>
    </source>
</evidence>
<accession>A0A0T5NRA0</accession>
<evidence type="ECO:0000256" key="2">
    <source>
        <dbReference type="ARBA" id="ARBA00022729"/>
    </source>
</evidence>
<dbReference type="InterPro" id="IPR017585">
    <property type="entry name" value="SAF_FlgA"/>
</dbReference>
<keyword evidence="6" id="KW-0966">Cell projection</keyword>
<comment type="subcellular location">
    <subcellularLocation>
        <location evidence="1 4">Periplasm</location>
    </subcellularLocation>
</comment>
<keyword evidence="7" id="KW-1185">Reference proteome</keyword>
<feature type="domain" description="SAF" evidence="5">
    <location>
        <begin position="19"/>
        <end position="77"/>
    </location>
</feature>
<dbReference type="PANTHER" id="PTHR36307">
    <property type="entry name" value="FLAGELLA BASAL BODY P-RING FORMATION PROTEIN FLGA"/>
    <property type="match status" value="1"/>
</dbReference>
<dbReference type="Gene3D" id="2.30.30.760">
    <property type="match status" value="1"/>
</dbReference>
<dbReference type="InterPro" id="IPR013974">
    <property type="entry name" value="SAF"/>
</dbReference>
<evidence type="ECO:0000256" key="4">
    <source>
        <dbReference type="RuleBase" id="RU362063"/>
    </source>
</evidence>
<dbReference type="PANTHER" id="PTHR36307:SF1">
    <property type="entry name" value="FLAGELLA BASAL BODY P-RING FORMATION PROTEIN FLGA"/>
    <property type="match status" value="1"/>
</dbReference>
<dbReference type="GO" id="GO:0042597">
    <property type="term" value="C:periplasmic space"/>
    <property type="evidence" value="ECO:0007669"/>
    <property type="project" value="UniProtKB-SubCell"/>
</dbReference>
<keyword evidence="6" id="KW-0282">Flagellum</keyword>
<dbReference type="InterPro" id="IPR036732">
    <property type="entry name" value="AFP_Neu5c_C_sf"/>
</dbReference>
<dbReference type="RefSeq" id="WP_057795541.1">
    <property type="nucleotide sequence ID" value="NZ_LAXJ01000020.1"/>
</dbReference>
<dbReference type="SUPFAM" id="SSF51269">
    <property type="entry name" value="AFP III-like domain"/>
    <property type="match status" value="1"/>
</dbReference>
<dbReference type="SMART" id="SM00858">
    <property type="entry name" value="SAF"/>
    <property type="match status" value="1"/>
</dbReference>
<dbReference type="CDD" id="cd11614">
    <property type="entry name" value="SAF_CpaB_FlgA_like"/>
    <property type="match status" value="1"/>
</dbReference>
<evidence type="ECO:0000313" key="6">
    <source>
        <dbReference type="EMBL" id="KRS11312.1"/>
    </source>
</evidence>
<dbReference type="PATRIC" id="fig|1641875.4.peg.1938"/>
<dbReference type="Proteomes" id="UP000051295">
    <property type="component" value="Unassembled WGS sequence"/>
</dbReference>
<protein>
    <recommendedName>
        <fullName evidence="4">Flagella basal body P-ring formation protein FlgA</fullName>
    </recommendedName>
</protein>
<dbReference type="Pfam" id="PF13144">
    <property type="entry name" value="ChapFlgA"/>
    <property type="match status" value="1"/>
</dbReference>
<keyword evidence="2 4" id="KW-0732">Signal</keyword>
<dbReference type="InterPro" id="IPR039246">
    <property type="entry name" value="Flagellar_FlgA"/>
</dbReference>
<evidence type="ECO:0000313" key="7">
    <source>
        <dbReference type="Proteomes" id="UP000051295"/>
    </source>
</evidence>
<evidence type="ECO:0000256" key="3">
    <source>
        <dbReference type="ARBA" id="ARBA00022764"/>
    </source>
</evidence>
<gene>
    <name evidence="6" type="primary">flgA</name>
    <name evidence="6" type="ORF">XM53_17185</name>
</gene>
<name>A0A0T5NRA0_9RHOB</name>
<comment type="similarity">
    <text evidence="4">Belongs to the FlgA family.</text>
</comment>
<evidence type="ECO:0000256" key="1">
    <source>
        <dbReference type="ARBA" id="ARBA00004418"/>
    </source>
</evidence>
<keyword evidence="6" id="KW-0969">Cilium</keyword>
<dbReference type="STRING" id="1641875.XM53_17185"/>
<feature type="signal peptide" evidence="4">
    <location>
        <begin position="1"/>
        <end position="18"/>
    </location>
</feature>
<dbReference type="NCBIfam" id="TIGR03170">
    <property type="entry name" value="flgA_cterm"/>
    <property type="match status" value="1"/>
</dbReference>
<comment type="function">
    <text evidence="4">Involved in the assembly process of the P-ring formation. It may associate with FlgF on the rod constituting a structure essential for the P-ring assembly or may act as a modulator protein for the P-ring assembly.</text>
</comment>
<dbReference type="GO" id="GO:0044780">
    <property type="term" value="P:bacterial-type flagellum assembly"/>
    <property type="evidence" value="ECO:0007669"/>
    <property type="project" value="InterPro"/>
</dbReference>
<organism evidence="6 7">
    <name type="scientific">Roseovarius atlanticus</name>
    <dbReference type="NCBI Taxonomy" id="1641875"/>
    <lineage>
        <taxon>Bacteria</taxon>
        <taxon>Pseudomonadati</taxon>
        <taxon>Pseudomonadota</taxon>
        <taxon>Alphaproteobacteria</taxon>
        <taxon>Rhodobacterales</taxon>
        <taxon>Roseobacteraceae</taxon>
        <taxon>Roseovarius</taxon>
    </lineage>
</organism>
<sequence>MRLCLTLICMGFSGGGAAADTVVAAQTIRAQTILTIEHLALKRGDIPGGVDDPALLVGQETRTALYAGRPIRQGDVGPPAIVERNQIVPLIFEANGLRISTEGRSLDRAGVGEYVRVMNMSSRNTVSGRVSRSGQVLVAH</sequence>
<feature type="chain" id="PRO_5006520876" description="Flagella basal body P-ring formation protein FlgA" evidence="4">
    <location>
        <begin position="19"/>
        <end position="140"/>
    </location>
</feature>
<proteinExistence type="inferred from homology"/>
<comment type="caution">
    <text evidence="6">The sequence shown here is derived from an EMBL/GenBank/DDBJ whole genome shotgun (WGS) entry which is preliminary data.</text>
</comment>
<dbReference type="OrthoDB" id="7619725at2"/>
<keyword evidence="3 4" id="KW-0574">Periplasm</keyword>